<dbReference type="SUPFAM" id="SSF55797">
    <property type="entry name" value="PR-1-like"/>
    <property type="match status" value="1"/>
</dbReference>
<dbReference type="PANTHER" id="PTHR31157">
    <property type="entry name" value="SCP DOMAIN-CONTAINING PROTEIN"/>
    <property type="match status" value="1"/>
</dbReference>
<evidence type="ECO:0000259" key="1">
    <source>
        <dbReference type="Pfam" id="PF00188"/>
    </source>
</evidence>
<dbReference type="CDD" id="cd05379">
    <property type="entry name" value="CAP_bacterial"/>
    <property type="match status" value="1"/>
</dbReference>
<comment type="caution">
    <text evidence="2">The sequence shown here is derived from an EMBL/GenBank/DDBJ whole genome shotgun (WGS) entry which is preliminary data.</text>
</comment>
<gene>
    <name evidence="2" type="ORF">GO495_24740</name>
</gene>
<dbReference type="Pfam" id="PF00188">
    <property type="entry name" value="CAP"/>
    <property type="match status" value="1"/>
</dbReference>
<protein>
    <submittedName>
        <fullName evidence="2">CAP domain-containing protein</fullName>
    </submittedName>
</protein>
<feature type="domain" description="SCP" evidence="1">
    <location>
        <begin position="66"/>
        <end position="180"/>
    </location>
</feature>
<sequence length="183" mass="19814">MLDYLLFIIEYTMTRKLTLLVLTCFTTFQIMACTRAAVPEKDSVAAAKVSGPVPGTVSGNMNDQILYYTNQFRASKGLPPLKMEINCSLLAEKHSQDMAAGRTGFGHEGFEVRAAAIGKVLGGMSGAAENVAYGTLDAKGVVDGWINSPGHRKNMLGNFNLIGIGYAQGKGRIIYFTQLFIKH</sequence>
<keyword evidence="3" id="KW-1185">Reference proteome</keyword>
<dbReference type="EMBL" id="WRXO01000009">
    <property type="protein sequence ID" value="MVT43825.1"/>
    <property type="molecule type" value="Genomic_DNA"/>
</dbReference>
<accession>A0A6N8JES3</accession>
<dbReference type="InterPro" id="IPR014044">
    <property type="entry name" value="CAP_dom"/>
</dbReference>
<reference evidence="2 3" key="1">
    <citation type="submission" date="2019-12" db="EMBL/GenBank/DDBJ databases">
        <title>The draft genomic sequence of strain Chitinophaga oryziterrae JCM 16595.</title>
        <authorList>
            <person name="Zhang X."/>
        </authorList>
    </citation>
    <scope>NUCLEOTIDE SEQUENCE [LARGE SCALE GENOMIC DNA]</scope>
    <source>
        <strain evidence="2 3">JCM 16595</strain>
    </source>
</reference>
<evidence type="ECO:0000313" key="2">
    <source>
        <dbReference type="EMBL" id="MVT43825.1"/>
    </source>
</evidence>
<organism evidence="2 3">
    <name type="scientific">Chitinophaga oryziterrae</name>
    <dbReference type="NCBI Taxonomy" id="1031224"/>
    <lineage>
        <taxon>Bacteria</taxon>
        <taxon>Pseudomonadati</taxon>
        <taxon>Bacteroidota</taxon>
        <taxon>Chitinophagia</taxon>
        <taxon>Chitinophagales</taxon>
        <taxon>Chitinophagaceae</taxon>
        <taxon>Chitinophaga</taxon>
    </lineage>
</organism>
<evidence type="ECO:0000313" key="3">
    <source>
        <dbReference type="Proteomes" id="UP000468388"/>
    </source>
</evidence>
<dbReference type="Proteomes" id="UP000468388">
    <property type="component" value="Unassembled WGS sequence"/>
</dbReference>
<dbReference type="Gene3D" id="3.40.33.10">
    <property type="entry name" value="CAP"/>
    <property type="match status" value="1"/>
</dbReference>
<name>A0A6N8JES3_9BACT</name>
<dbReference type="AlphaFoldDB" id="A0A6N8JES3"/>
<proteinExistence type="predicted"/>
<dbReference type="InterPro" id="IPR035940">
    <property type="entry name" value="CAP_sf"/>
</dbReference>
<dbReference type="PANTHER" id="PTHR31157:SF1">
    <property type="entry name" value="SCP DOMAIN-CONTAINING PROTEIN"/>
    <property type="match status" value="1"/>
</dbReference>